<name>A0A444ZR63_ARAHY</name>
<dbReference type="STRING" id="3818.A0A444ZR63"/>
<accession>A0A444ZR63</accession>
<dbReference type="InterPro" id="IPR007877">
    <property type="entry name" value="DUF707"/>
</dbReference>
<feature type="transmembrane region" description="Helical" evidence="1">
    <location>
        <begin position="21"/>
        <end position="41"/>
    </location>
</feature>
<sequence>MLQQEILDAESRSSRKSRPCLIFPVASFLCVFLLVATSFFAKGYKQVCACARRNYQVLEQITRIWELINARFNLLHYTMNQCRPRGSEALPKGIISSSSNLEMRPLWGHVVQKKNVNIDKKENASTNLFALAVGIRQKDLVNKMVRKFLGSGFVVMLFHYDGVVDEWKEFEWSDQVIHISAANQSKWWFAKRFLHPDIVSEYGYIFLWDEDLGVENFHPDKYVSIIKSEGLEISQPALDPHKSILHHQITVRLTTSQVHRRTYKAGYCAERSTAPPCTGWVEIMAPVFSREAWRCVWYMVQNDLVHAWGLDKQLGYCAQGDRTQNVGVVDAEYIVHYGLPTLGGINKSEALSQAKDHRIDVRRLSFQELEIFWMKILVGLIHFNTITLLRPIPTAKSQRNNVTCNYLLSDNTLYAPSPYSNGEIPNPLSPKSRLPLVGHLHLLDPLIHHSLIRLSKRHGPIFSLYFGSMPTEVASSFELLKLFLQTHEVTSFNTRFQTSVIRRLTCDNSVAMIPLRTLLKIHKEAHHE</sequence>
<dbReference type="GO" id="GO:0020037">
    <property type="term" value="F:heme binding"/>
    <property type="evidence" value="ECO:0007669"/>
    <property type="project" value="InterPro"/>
</dbReference>
<keyword evidence="1" id="KW-1133">Transmembrane helix</keyword>
<dbReference type="Proteomes" id="UP000289738">
    <property type="component" value="Chromosome B04"/>
</dbReference>
<gene>
    <name evidence="2" type="ORF">Ahy_B04g073688</name>
</gene>
<dbReference type="PANTHER" id="PTHR31210">
    <property type="entry name" value="OS06G0731900 PROTEIN"/>
    <property type="match status" value="1"/>
</dbReference>
<dbReference type="InterPro" id="IPR036396">
    <property type="entry name" value="Cyt_P450_sf"/>
</dbReference>
<organism evidence="2 3">
    <name type="scientific">Arachis hypogaea</name>
    <name type="common">Peanut</name>
    <dbReference type="NCBI Taxonomy" id="3818"/>
    <lineage>
        <taxon>Eukaryota</taxon>
        <taxon>Viridiplantae</taxon>
        <taxon>Streptophyta</taxon>
        <taxon>Embryophyta</taxon>
        <taxon>Tracheophyta</taxon>
        <taxon>Spermatophyta</taxon>
        <taxon>Magnoliopsida</taxon>
        <taxon>eudicotyledons</taxon>
        <taxon>Gunneridae</taxon>
        <taxon>Pentapetalae</taxon>
        <taxon>rosids</taxon>
        <taxon>fabids</taxon>
        <taxon>Fabales</taxon>
        <taxon>Fabaceae</taxon>
        <taxon>Papilionoideae</taxon>
        <taxon>50 kb inversion clade</taxon>
        <taxon>dalbergioids sensu lato</taxon>
        <taxon>Dalbergieae</taxon>
        <taxon>Pterocarpus clade</taxon>
        <taxon>Arachis</taxon>
    </lineage>
</organism>
<proteinExistence type="predicted"/>
<dbReference type="Pfam" id="PF00067">
    <property type="entry name" value="p450"/>
    <property type="match status" value="1"/>
</dbReference>
<dbReference type="InterPro" id="IPR001128">
    <property type="entry name" value="Cyt_P450"/>
</dbReference>
<reference evidence="2 3" key="1">
    <citation type="submission" date="2019-01" db="EMBL/GenBank/DDBJ databases">
        <title>Sequencing of cultivated peanut Arachis hypogaea provides insights into genome evolution and oil improvement.</title>
        <authorList>
            <person name="Chen X."/>
        </authorList>
    </citation>
    <scope>NUCLEOTIDE SEQUENCE [LARGE SCALE GENOMIC DNA]</scope>
    <source>
        <strain evidence="3">cv. Fuhuasheng</strain>
        <tissue evidence="2">Leaves</tissue>
    </source>
</reference>
<dbReference type="EMBL" id="SDMP01000014">
    <property type="protein sequence ID" value="RYR16655.1"/>
    <property type="molecule type" value="Genomic_DNA"/>
</dbReference>
<dbReference type="GO" id="GO:0016705">
    <property type="term" value="F:oxidoreductase activity, acting on paired donors, with incorporation or reduction of molecular oxygen"/>
    <property type="evidence" value="ECO:0007669"/>
    <property type="project" value="InterPro"/>
</dbReference>
<evidence type="ECO:0000313" key="3">
    <source>
        <dbReference type="Proteomes" id="UP000289738"/>
    </source>
</evidence>
<comment type="caution">
    <text evidence="2">The sequence shown here is derived from an EMBL/GenBank/DDBJ whole genome shotgun (WGS) entry which is preliminary data.</text>
</comment>
<evidence type="ECO:0000313" key="2">
    <source>
        <dbReference type="EMBL" id="RYR16655.1"/>
    </source>
</evidence>
<keyword evidence="1" id="KW-0472">Membrane</keyword>
<keyword evidence="1" id="KW-0812">Transmembrane</keyword>
<dbReference type="AlphaFoldDB" id="A0A444ZR63"/>
<dbReference type="GO" id="GO:0004497">
    <property type="term" value="F:monooxygenase activity"/>
    <property type="evidence" value="ECO:0007669"/>
    <property type="project" value="InterPro"/>
</dbReference>
<dbReference type="Pfam" id="PF05212">
    <property type="entry name" value="DUF707"/>
    <property type="match status" value="1"/>
</dbReference>
<dbReference type="PANTHER" id="PTHR31210:SF74">
    <property type="entry name" value="LYSINE KETOGLUTARATE REDUCTASE TRANS-SPLICING-LIKE PROTEIN"/>
    <property type="match status" value="1"/>
</dbReference>
<dbReference type="SUPFAM" id="SSF48264">
    <property type="entry name" value="Cytochrome P450"/>
    <property type="match status" value="1"/>
</dbReference>
<dbReference type="Gene3D" id="1.10.630.10">
    <property type="entry name" value="Cytochrome P450"/>
    <property type="match status" value="1"/>
</dbReference>
<protein>
    <submittedName>
        <fullName evidence="2">Uncharacterized protein</fullName>
    </submittedName>
</protein>
<evidence type="ECO:0000256" key="1">
    <source>
        <dbReference type="SAM" id="Phobius"/>
    </source>
</evidence>
<keyword evidence="3" id="KW-1185">Reference proteome</keyword>
<dbReference type="GO" id="GO:0005506">
    <property type="term" value="F:iron ion binding"/>
    <property type="evidence" value="ECO:0007669"/>
    <property type="project" value="InterPro"/>
</dbReference>